<dbReference type="InterPro" id="IPR045058">
    <property type="entry name" value="GIMA/IAN/Toc"/>
</dbReference>
<evidence type="ECO:0000259" key="6">
    <source>
        <dbReference type="PROSITE" id="PS51720"/>
    </source>
</evidence>
<feature type="domain" description="AIG1-type G" evidence="6">
    <location>
        <begin position="18"/>
        <end position="220"/>
    </location>
</feature>
<dbReference type="PROSITE" id="PS51720">
    <property type="entry name" value="G_AIG1"/>
    <property type="match status" value="2"/>
</dbReference>
<evidence type="ECO:0000256" key="4">
    <source>
        <dbReference type="SAM" id="Coils"/>
    </source>
</evidence>
<dbReference type="Pfam" id="PF04548">
    <property type="entry name" value="AIG1"/>
    <property type="match status" value="2"/>
</dbReference>
<dbReference type="PANTHER" id="PTHR10903">
    <property type="entry name" value="GTPASE, IMAP FAMILY MEMBER-RELATED"/>
    <property type="match status" value="1"/>
</dbReference>
<feature type="domain" description="AIG1-type G" evidence="6">
    <location>
        <begin position="257"/>
        <end position="461"/>
    </location>
</feature>
<dbReference type="SUPFAM" id="SSF52540">
    <property type="entry name" value="P-loop containing nucleoside triphosphate hydrolases"/>
    <property type="match status" value="1"/>
</dbReference>
<accession>A0A6P7HLZ3</accession>
<reference evidence="8" key="1">
    <citation type="submission" date="2025-08" db="UniProtKB">
        <authorList>
            <consortium name="RefSeq"/>
        </authorList>
    </citation>
    <scope>IDENTIFICATION</scope>
</reference>
<name>A0A6P7HLZ3_9TELE</name>
<dbReference type="FunFam" id="3.40.50.300:FF:001809">
    <property type="entry name" value="Si:ch1073-365p7.2"/>
    <property type="match status" value="1"/>
</dbReference>
<evidence type="ECO:0000313" key="8">
    <source>
        <dbReference type="RefSeq" id="XP_028249589.1"/>
    </source>
</evidence>
<evidence type="ECO:0000256" key="1">
    <source>
        <dbReference type="ARBA" id="ARBA00008535"/>
    </source>
</evidence>
<evidence type="ECO:0000313" key="7">
    <source>
        <dbReference type="Proteomes" id="UP000515145"/>
    </source>
</evidence>
<dbReference type="AlphaFoldDB" id="A0A6P7HLZ3"/>
<comment type="similarity">
    <text evidence="1">Belongs to the TRAFAC class TrmE-Era-EngA-EngB-Septin-like GTPase superfamily. AIG1/Toc34/Toc159-like paraseptin GTPase family. IAN subfamily.</text>
</comment>
<feature type="region of interest" description="Disordered" evidence="5">
    <location>
        <begin position="667"/>
        <end position="689"/>
    </location>
</feature>
<evidence type="ECO:0000256" key="5">
    <source>
        <dbReference type="SAM" id="MobiDB-lite"/>
    </source>
</evidence>
<dbReference type="GeneID" id="114426402"/>
<dbReference type="InParanoid" id="A0A6P7HLZ3"/>
<organism evidence="7 8">
    <name type="scientific">Parambassis ranga</name>
    <name type="common">Indian glassy fish</name>
    <dbReference type="NCBI Taxonomy" id="210632"/>
    <lineage>
        <taxon>Eukaryota</taxon>
        <taxon>Metazoa</taxon>
        <taxon>Chordata</taxon>
        <taxon>Craniata</taxon>
        <taxon>Vertebrata</taxon>
        <taxon>Euteleostomi</taxon>
        <taxon>Actinopterygii</taxon>
        <taxon>Neopterygii</taxon>
        <taxon>Teleostei</taxon>
        <taxon>Neoteleostei</taxon>
        <taxon>Acanthomorphata</taxon>
        <taxon>Ovalentaria</taxon>
        <taxon>Ambassidae</taxon>
        <taxon>Parambassis</taxon>
    </lineage>
</organism>
<feature type="coiled-coil region" evidence="4">
    <location>
        <begin position="456"/>
        <end position="621"/>
    </location>
</feature>
<protein>
    <submittedName>
        <fullName evidence="8">GTPase IMAP family member 8-like isoform X1</fullName>
    </submittedName>
</protein>
<keyword evidence="2" id="KW-0547">Nucleotide-binding</keyword>
<dbReference type="OrthoDB" id="8954335at2759"/>
<evidence type="ECO:0000256" key="2">
    <source>
        <dbReference type="ARBA" id="ARBA00022741"/>
    </source>
</evidence>
<keyword evidence="3" id="KW-0342">GTP-binding</keyword>
<evidence type="ECO:0000256" key="3">
    <source>
        <dbReference type="ARBA" id="ARBA00023134"/>
    </source>
</evidence>
<dbReference type="GO" id="GO:0005525">
    <property type="term" value="F:GTP binding"/>
    <property type="evidence" value="ECO:0007669"/>
    <property type="project" value="UniProtKB-KW"/>
</dbReference>
<keyword evidence="4" id="KW-0175">Coiled coil</keyword>
<dbReference type="RefSeq" id="XP_028249589.1">
    <property type="nucleotide sequence ID" value="XM_028393788.1"/>
</dbReference>
<gene>
    <name evidence="8" type="primary">LOC114426402</name>
</gene>
<dbReference type="PANTHER" id="PTHR10903:SF107">
    <property type="entry name" value="GTPASE IMAP FAMILY MEMBER 4-LIKE-RELATED"/>
    <property type="match status" value="1"/>
</dbReference>
<dbReference type="InterPro" id="IPR006703">
    <property type="entry name" value="G_AIG1"/>
</dbReference>
<dbReference type="Proteomes" id="UP000515145">
    <property type="component" value="Chromosome 21"/>
</dbReference>
<sequence length="779" mass="88590">MEEKAARSPTRTGSIHALQELRIILLGHDWLEKCLTGNTVLGRQMFDTSRDVKMCVRRQGVLENGRKLVVVSTPERWISYFVQNPCLVNTNMKTCMSICPPGPHIFLMVVPIGSHRGREWTVEGPLELLNDTLWGNTIVIFTRCEHLRGESVEGYAEKSGFLKALLEKCEYRYHCLDTSMWGEDDDVQVVELLQKIDVMVEENLKAGGAGYVTTDEDVSRMTEREMTEVKERASLRQKNTQLSRSTLRSLMGGTPSSPLFRILLVGPKQVGKSSVGNIILGGEVFPAGRPTSQCTHGCGVVDKQQVTVVDTPGWHGRYCSEDTPLEVQQQIIHSASLCAPIPHTVLVVVRSDETFTETDRRKAEEHLNFLGHWVWSWTIVLFTWGDHLEDTSVEEHIERWPALQWLVDKCGSRYHVFDNSNRVTQTEELLKKIEETVVENDTRYLLRSLVNFQQDNRKLEQSSKKTVRQLKKVKAENDLLRTKVEEKERLIENMMEKEETAAETDNEVRQRKEEISRRLEEADRENNQLKQVIMEKDGAIVSLSESCAVKDGTIRAIQQRSNAEKERLEERVMEHKRATTAWKKICEEKEKELNQLMTVHKKELTETAEQLKRENEDTKKMLTAAVQGIQRQNQSKDTDVHIIEDDRNTMPYYKSVKEVSRQQTWTITSSSSYHQNASRSEAGRKNTDTLDDGIKIHEKKETAWPPQTDWTSSWLRTGGAVLGAAVGAFAASSQIVTGISVRSAVGAAAGALMGSLLVQGIKFQKKKDERSGQKKQRYP</sequence>
<keyword evidence="7" id="KW-1185">Reference proteome</keyword>
<proteinExistence type="inferred from homology"/>
<dbReference type="Gene3D" id="3.40.50.300">
    <property type="entry name" value="P-loop containing nucleotide triphosphate hydrolases"/>
    <property type="match status" value="2"/>
</dbReference>
<dbReference type="InterPro" id="IPR027417">
    <property type="entry name" value="P-loop_NTPase"/>
</dbReference>
<feature type="compositionally biased region" description="Polar residues" evidence="5">
    <location>
        <begin position="667"/>
        <end position="679"/>
    </location>
</feature>